<dbReference type="Proteomes" id="UP001157160">
    <property type="component" value="Unassembled WGS sequence"/>
</dbReference>
<dbReference type="Gene3D" id="3.40.50.2000">
    <property type="entry name" value="Glycogen Phosphorylase B"/>
    <property type="match status" value="1"/>
</dbReference>
<evidence type="ECO:0000313" key="4">
    <source>
        <dbReference type="Proteomes" id="UP001157160"/>
    </source>
</evidence>
<protein>
    <recommendedName>
        <fullName evidence="2">Glycosyl transferase family 1 domain-containing protein</fullName>
    </recommendedName>
</protein>
<sequence length="189" mass="20431">MFINAPKVDSFASEASENKSIRFAYIGRVGVEKGLETIGEAIQNSPHEVVVAGEVTDHERESLSASYPGLRFVGVVKTSEFLPKVRNVIVPSKWREPFGRVVVEAGLAGARVVISDQPGLKEAARSIGLNASVFPAGDAPRLRAIMDEIADQPAQALHFTSIESEQQPSLLDAVDYLLNDRDSSASIDR</sequence>
<evidence type="ECO:0000313" key="3">
    <source>
        <dbReference type="EMBL" id="GMA28062.1"/>
    </source>
</evidence>
<dbReference type="RefSeq" id="WP_284231262.1">
    <property type="nucleotide sequence ID" value="NZ_BSUL01000001.1"/>
</dbReference>
<feature type="domain" description="Glycosyl transferase family 1" evidence="2">
    <location>
        <begin position="11"/>
        <end position="155"/>
    </location>
</feature>
<evidence type="ECO:0000259" key="2">
    <source>
        <dbReference type="Pfam" id="PF00534"/>
    </source>
</evidence>
<dbReference type="AlphaFoldDB" id="A0AA37UIZ9"/>
<organism evidence="3 4">
    <name type="scientific">Arenivirga flava</name>
    <dbReference type="NCBI Taxonomy" id="1930060"/>
    <lineage>
        <taxon>Bacteria</taxon>
        <taxon>Bacillati</taxon>
        <taxon>Actinomycetota</taxon>
        <taxon>Actinomycetes</taxon>
        <taxon>Micrococcales</taxon>
        <taxon>Microbacteriaceae</taxon>
        <taxon>Arenivirga</taxon>
    </lineage>
</organism>
<keyword evidence="4" id="KW-1185">Reference proteome</keyword>
<proteinExistence type="predicted"/>
<accession>A0AA37UIZ9</accession>
<name>A0AA37UIZ9_9MICO</name>
<dbReference type="SUPFAM" id="SSF53756">
    <property type="entry name" value="UDP-Glycosyltransferase/glycogen phosphorylase"/>
    <property type="match status" value="1"/>
</dbReference>
<keyword evidence="1" id="KW-0808">Transferase</keyword>
<dbReference type="Pfam" id="PF00534">
    <property type="entry name" value="Glycos_transf_1"/>
    <property type="match status" value="1"/>
</dbReference>
<dbReference type="GO" id="GO:0016757">
    <property type="term" value="F:glycosyltransferase activity"/>
    <property type="evidence" value="ECO:0007669"/>
    <property type="project" value="InterPro"/>
</dbReference>
<evidence type="ECO:0000256" key="1">
    <source>
        <dbReference type="ARBA" id="ARBA00022679"/>
    </source>
</evidence>
<reference evidence="3 4" key="1">
    <citation type="journal article" date="2014" name="Int. J. Syst. Evol. Microbiol.">
        <title>Complete genome sequence of Corynebacterium casei LMG S-19264T (=DSM 44701T), isolated from a smear-ripened cheese.</title>
        <authorList>
            <consortium name="US DOE Joint Genome Institute (JGI-PGF)"/>
            <person name="Walter F."/>
            <person name="Albersmeier A."/>
            <person name="Kalinowski J."/>
            <person name="Ruckert C."/>
        </authorList>
    </citation>
    <scope>NUCLEOTIDE SEQUENCE [LARGE SCALE GENOMIC DNA]</scope>
    <source>
        <strain evidence="3 4">NBRC 112289</strain>
    </source>
</reference>
<dbReference type="EMBL" id="BSUL01000001">
    <property type="protein sequence ID" value="GMA28062.1"/>
    <property type="molecule type" value="Genomic_DNA"/>
</dbReference>
<dbReference type="InterPro" id="IPR001296">
    <property type="entry name" value="Glyco_trans_1"/>
</dbReference>
<comment type="caution">
    <text evidence="3">The sequence shown here is derived from an EMBL/GenBank/DDBJ whole genome shotgun (WGS) entry which is preliminary data.</text>
</comment>
<gene>
    <name evidence="3" type="ORF">GCM10025874_13150</name>
</gene>